<dbReference type="Proteomes" id="UP000298663">
    <property type="component" value="Unassembled WGS sequence"/>
</dbReference>
<keyword evidence="2" id="KW-1185">Reference proteome</keyword>
<name>A0A4U5P0F2_STECR</name>
<sequence length="124" mass="13834">MSGIMRQSPRFRRILSAAGVVGPFAASAMILFSGQFLHVQPHLSLDLARVLLVDGLLTGGRDENVALLVHKVLERLEGFSPGNPLMFRFPACTPPVPWDRCPWVLKRAQSNSWTPTQMAPSRWR</sequence>
<organism evidence="1 2">
    <name type="scientific">Steinernema carpocapsae</name>
    <name type="common">Entomopathogenic nematode</name>
    <dbReference type="NCBI Taxonomy" id="34508"/>
    <lineage>
        <taxon>Eukaryota</taxon>
        <taxon>Metazoa</taxon>
        <taxon>Ecdysozoa</taxon>
        <taxon>Nematoda</taxon>
        <taxon>Chromadorea</taxon>
        <taxon>Rhabditida</taxon>
        <taxon>Tylenchina</taxon>
        <taxon>Panagrolaimomorpha</taxon>
        <taxon>Strongyloidoidea</taxon>
        <taxon>Steinernematidae</taxon>
        <taxon>Steinernema</taxon>
    </lineage>
</organism>
<reference evidence="1 2" key="1">
    <citation type="journal article" date="2015" name="Genome Biol.">
        <title>Comparative genomics of Steinernema reveals deeply conserved gene regulatory networks.</title>
        <authorList>
            <person name="Dillman A.R."/>
            <person name="Macchietto M."/>
            <person name="Porter C.F."/>
            <person name="Rogers A."/>
            <person name="Williams B."/>
            <person name="Antoshechkin I."/>
            <person name="Lee M.M."/>
            <person name="Goodwin Z."/>
            <person name="Lu X."/>
            <person name="Lewis E.E."/>
            <person name="Goodrich-Blair H."/>
            <person name="Stock S.P."/>
            <person name="Adams B.J."/>
            <person name="Sternberg P.W."/>
            <person name="Mortazavi A."/>
        </authorList>
    </citation>
    <scope>NUCLEOTIDE SEQUENCE [LARGE SCALE GENOMIC DNA]</scope>
    <source>
        <strain evidence="1 2">ALL</strain>
    </source>
</reference>
<gene>
    <name evidence="1" type="ORF">L596_013506</name>
</gene>
<protein>
    <submittedName>
        <fullName evidence="1">Uncharacterized protein</fullName>
    </submittedName>
</protein>
<dbReference type="EMBL" id="AZBU02000003">
    <property type="protein sequence ID" value="TKR89398.1"/>
    <property type="molecule type" value="Genomic_DNA"/>
</dbReference>
<reference evidence="1 2" key="2">
    <citation type="journal article" date="2019" name="G3 (Bethesda)">
        <title>Hybrid Assembly of the Genome of the Entomopathogenic Nematode Steinernema carpocapsae Identifies the X-Chromosome.</title>
        <authorList>
            <person name="Serra L."/>
            <person name="Macchietto M."/>
            <person name="Macias-Munoz A."/>
            <person name="McGill C.J."/>
            <person name="Rodriguez I.M."/>
            <person name="Rodriguez B."/>
            <person name="Murad R."/>
            <person name="Mortazavi A."/>
        </authorList>
    </citation>
    <scope>NUCLEOTIDE SEQUENCE [LARGE SCALE GENOMIC DNA]</scope>
    <source>
        <strain evidence="1 2">ALL</strain>
    </source>
</reference>
<comment type="caution">
    <text evidence="1">The sequence shown here is derived from an EMBL/GenBank/DDBJ whole genome shotgun (WGS) entry which is preliminary data.</text>
</comment>
<dbReference type="AlphaFoldDB" id="A0A4U5P0F2"/>
<evidence type="ECO:0000313" key="1">
    <source>
        <dbReference type="EMBL" id="TKR89398.1"/>
    </source>
</evidence>
<evidence type="ECO:0000313" key="2">
    <source>
        <dbReference type="Proteomes" id="UP000298663"/>
    </source>
</evidence>
<accession>A0A4U5P0F2</accession>
<proteinExistence type="predicted"/>